<evidence type="ECO:0000313" key="3">
    <source>
        <dbReference type="Proteomes" id="UP000525078"/>
    </source>
</evidence>
<comment type="caution">
    <text evidence="1">The sequence shown here is derived from an EMBL/GenBank/DDBJ whole genome shotgun (WGS) entry which is preliminary data.</text>
</comment>
<dbReference type="Proteomes" id="UP000583929">
    <property type="component" value="Unassembled WGS sequence"/>
</dbReference>
<dbReference type="EMBL" id="JAATIP010000213">
    <property type="protein sequence ID" value="KAF4359742.1"/>
    <property type="molecule type" value="Genomic_DNA"/>
</dbReference>
<organism evidence="1 3">
    <name type="scientific">Cannabis sativa</name>
    <name type="common">Hemp</name>
    <name type="synonym">Marijuana</name>
    <dbReference type="NCBI Taxonomy" id="3483"/>
    <lineage>
        <taxon>Eukaryota</taxon>
        <taxon>Viridiplantae</taxon>
        <taxon>Streptophyta</taxon>
        <taxon>Embryophyta</taxon>
        <taxon>Tracheophyta</taxon>
        <taxon>Spermatophyta</taxon>
        <taxon>Magnoliopsida</taxon>
        <taxon>eudicotyledons</taxon>
        <taxon>Gunneridae</taxon>
        <taxon>Pentapetalae</taxon>
        <taxon>rosids</taxon>
        <taxon>fabids</taxon>
        <taxon>Rosales</taxon>
        <taxon>Cannabaceae</taxon>
        <taxon>Cannabis</taxon>
    </lineage>
</organism>
<keyword evidence="4" id="KW-1185">Reference proteome</keyword>
<gene>
    <name evidence="1" type="ORF">F8388_008304</name>
    <name evidence="2" type="ORF">G4B88_016342</name>
</gene>
<protein>
    <submittedName>
        <fullName evidence="1">Uncharacterized protein</fullName>
    </submittedName>
</protein>
<evidence type="ECO:0000313" key="4">
    <source>
        <dbReference type="Proteomes" id="UP000583929"/>
    </source>
</evidence>
<evidence type="ECO:0000313" key="2">
    <source>
        <dbReference type="EMBL" id="KAF4383909.1"/>
    </source>
</evidence>
<dbReference type="Proteomes" id="UP000525078">
    <property type="component" value="Unassembled WGS sequence"/>
</dbReference>
<reference evidence="3 4" key="1">
    <citation type="journal article" date="2020" name="bioRxiv">
        <title>Sequence and annotation of 42 cannabis genomes reveals extensive copy number variation in cannabinoid synthesis and pathogen resistance genes.</title>
        <authorList>
            <person name="Mckernan K.J."/>
            <person name="Helbert Y."/>
            <person name="Kane L.T."/>
            <person name="Ebling H."/>
            <person name="Zhang L."/>
            <person name="Liu B."/>
            <person name="Eaton Z."/>
            <person name="Mclaughlin S."/>
            <person name="Kingan S."/>
            <person name="Baybayan P."/>
            <person name="Concepcion G."/>
            <person name="Jordan M."/>
            <person name="Riva A."/>
            <person name="Barbazuk W."/>
            <person name="Harkins T."/>
        </authorList>
    </citation>
    <scope>NUCLEOTIDE SEQUENCE [LARGE SCALE GENOMIC DNA]</scope>
    <source>
        <strain evidence="3 4">cv. Jamaican Lion 4</strain>
        <strain evidence="2">Father</strain>
        <strain evidence="1">Mother</strain>
        <tissue evidence="1">Leaf</tissue>
    </source>
</reference>
<proteinExistence type="predicted"/>
<evidence type="ECO:0000313" key="1">
    <source>
        <dbReference type="EMBL" id="KAF4359742.1"/>
    </source>
</evidence>
<name>A0A7J6EMR6_CANSA</name>
<accession>A0A7J6EMR6</accession>
<sequence>MVMGCFFFEGTERESDRESEFHLVFYALSYFASCKLGLDRQPYPFRNRNIGAEVRLVEIGWEC</sequence>
<dbReference type="EMBL" id="JAATIQ010000095">
    <property type="protein sequence ID" value="KAF4383909.1"/>
    <property type="molecule type" value="Genomic_DNA"/>
</dbReference>
<dbReference type="AlphaFoldDB" id="A0A7J6EMR6"/>